<dbReference type="AlphaFoldDB" id="A0A4Y2JMT9"/>
<dbReference type="EMBL" id="BGPR01003677">
    <property type="protein sequence ID" value="GBM91145.1"/>
    <property type="molecule type" value="Genomic_DNA"/>
</dbReference>
<name>A0A4Y2JMT9_ARAVE</name>
<organism evidence="1 2">
    <name type="scientific">Araneus ventricosus</name>
    <name type="common">Orbweaver spider</name>
    <name type="synonym">Epeira ventricosa</name>
    <dbReference type="NCBI Taxonomy" id="182803"/>
    <lineage>
        <taxon>Eukaryota</taxon>
        <taxon>Metazoa</taxon>
        <taxon>Ecdysozoa</taxon>
        <taxon>Arthropoda</taxon>
        <taxon>Chelicerata</taxon>
        <taxon>Arachnida</taxon>
        <taxon>Araneae</taxon>
        <taxon>Araneomorphae</taxon>
        <taxon>Entelegynae</taxon>
        <taxon>Araneoidea</taxon>
        <taxon>Araneidae</taxon>
        <taxon>Araneus</taxon>
    </lineage>
</organism>
<protein>
    <submittedName>
        <fullName evidence="1">Uncharacterized protein</fullName>
    </submittedName>
</protein>
<reference evidence="1 2" key="1">
    <citation type="journal article" date="2019" name="Sci. Rep.">
        <title>Orb-weaving spider Araneus ventricosus genome elucidates the spidroin gene catalogue.</title>
        <authorList>
            <person name="Kono N."/>
            <person name="Nakamura H."/>
            <person name="Ohtoshi R."/>
            <person name="Moran D.A.P."/>
            <person name="Shinohara A."/>
            <person name="Yoshida Y."/>
            <person name="Fujiwara M."/>
            <person name="Mori M."/>
            <person name="Tomita M."/>
            <person name="Arakawa K."/>
        </authorList>
    </citation>
    <scope>NUCLEOTIDE SEQUENCE [LARGE SCALE GENOMIC DNA]</scope>
</reference>
<evidence type="ECO:0000313" key="1">
    <source>
        <dbReference type="EMBL" id="GBM91145.1"/>
    </source>
</evidence>
<evidence type="ECO:0000313" key="2">
    <source>
        <dbReference type="Proteomes" id="UP000499080"/>
    </source>
</evidence>
<gene>
    <name evidence="1" type="ORF">AVEN_49665_1</name>
</gene>
<keyword evidence="2" id="KW-1185">Reference proteome</keyword>
<comment type="caution">
    <text evidence="1">The sequence shown here is derived from an EMBL/GenBank/DDBJ whole genome shotgun (WGS) entry which is preliminary data.</text>
</comment>
<accession>A0A4Y2JMT9</accession>
<sequence length="174" mass="19520">MKRKHDKWKRSNNNALFKVMVIDSYILTHLSCKVWLPSQLNFVSSAACQRSIGPHDRKFGSAVETMCVPSTGISEIWTIQSLLNTAAGVILTRQDLVTCLFISLGVCHCQEEKPPCRLDWPLWSLGDQCVLKTDDLLLVVRNINGFTGFQKLMMHHILLIPPNTKNSLLSIAAS</sequence>
<dbReference type="Proteomes" id="UP000499080">
    <property type="component" value="Unassembled WGS sequence"/>
</dbReference>
<proteinExistence type="predicted"/>